<evidence type="ECO:0000256" key="8">
    <source>
        <dbReference type="RuleBase" id="RU004187"/>
    </source>
</evidence>
<comment type="similarity">
    <text evidence="2 8">Belongs to the TCP-1 chaperonin family.</text>
</comment>
<dbReference type="FunFam" id="3.50.7.10:FF:000010">
    <property type="entry name" value="T-complex protein 1 subunit delta"/>
    <property type="match status" value="1"/>
</dbReference>
<dbReference type="Proteomes" id="UP001530293">
    <property type="component" value="Unassembled WGS sequence"/>
</dbReference>
<dbReference type="EMBL" id="JALLBG020000111">
    <property type="protein sequence ID" value="KAL3763851.1"/>
    <property type="molecule type" value="Genomic_DNA"/>
</dbReference>
<dbReference type="SUPFAM" id="SSF52029">
    <property type="entry name" value="GroEL apical domain-like"/>
    <property type="match status" value="1"/>
</dbReference>
<name>A0ABD3MPE2_9STRA</name>
<feature type="compositionally biased region" description="Low complexity" evidence="10">
    <location>
        <begin position="1"/>
        <end position="10"/>
    </location>
</feature>
<dbReference type="GO" id="GO:0005737">
    <property type="term" value="C:cytoplasm"/>
    <property type="evidence" value="ECO:0007669"/>
    <property type="project" value="UniProtKB-SubCell"/>
</dbReference>
<dbReference type="PANTHER" id="PTHR11353">
    <property type="entry name" value="CHAPERONIN"/>
    <property type="match status" value="1"/>
</dbReference>
<gene>
    <name evidence="11" type="ORF">ACHAWU_006243</name>
</gene>
<evidence type="ECO:0000256" key="9">
    <source>
        <dbReference type="RuleBase" id="RU004192"/>
    </source>
</evidence>
<protein>
    <recommendedName>
        <fullName evidence="3 9">T-complex protein 1 subunit delta</fullName>
    </recommendedName>
</protein>
<dbReference type="NCBIfam" id="NF041082">
    <property type="entry name" value="thermosome_alpha"/>
    <property type="match status" value="1"/>
</dbReference>
<dbReference type="Pfam" id="PF00118">
    <property type="entry name" value="Cpn60_TCP1"/>
    <property type="match status" value="1"/>
</dbReference>
<evidence type="ECO:0000256" key="6">
    <source>
        <dbReference type="ARBA" id="ARBA00022840"/>
    </source>
</evidence>
<keyword evidence="6 8" id="KW-0067">ATP-binding</keyword>
<organism evidence="11 12">
    <name type="scientific">Discostella pseudostelligera</name>
    <dbReference type="NCBI Taxonomy" id="259834"/>
    <lineage>
        <taxon>Eukaryota</taxon>
        <taxon>Sar</taxon>
        <taxon>Stramenopiles</taxon>
        <taxon>Ochrophyta</taxon>
        <taxon>Bacillariophyta</taxon>
        <taxon>Coscinodiscophyceae</taxon>
        <taxon>Thalassiosirophycidae</taxon>
        <taxon>Stephanodiscales</taxon>
        <taxon>Stephanodiscaceae</taxon>
        <taxon>Discostella</taxon>
    </lineage>
</organism>
<evidence type="ECO:0000256" key="1">
    <source>
        <dbReference type="ARBA" id="ARBA00004496"/>
    </source>
</evidence>
<dbReference type="PROSITE" id="PS00751">
    <property type="entry name" value="TCP1_2"/>
    <property type="match status" value="1"/>
</dbReference>
<dbReference type="Gene3D" id="3.30.260.10">
    <property type="entry name" value="TCP-1-like chaperonin intermediate domain"/>
    <property type="match status" value="1"/>
</dbReference>
<dbReference type="CDD" id="cd03338">
    <property type="entry name" value="TCP1_delta"/>
    <property type="match status" value="1"/>
</dbReference>
<feature type="compositionally biased region" description="Basic and acidic residues" evidence="10">
    <location>
        <begin position="24"/>
        <end position="33"/>
    </location>
</feature>
<evidence type="ECO:0000313" key="11">
    <source>
        <dbReference type="EMBL" id="KAL3763851.1"/>
    </source>
</evidence>
<dbReference type="InterPro" id="IPR017998">
    <property type="entry name" value="Chaperone_TCP-1"/>
</dbReference>
<accession>A0ABD3MPE2</accession>
<keyword evidence="7 8" id="KW-0143">Chaperone</keyword>
<dbReference type="InterPro" id="IPR053374">
    <property type="entry name" value="TCP-1_chaperonin"/>
</dbReference>
<dbReference type="SUPFAM" id="SSF48592">
    <property type="entry name" value="GroEL equatorial domain-like"/>
    <property type="match status" value="1"/>
</dbReference>
<dbReference type="InterPro" id="IPR012717">
    <property type="entry name" value="Chap_CCT_delta"/>
</dbReference>
<evidence type="ECO:0000256" key="10">
    <source>
        <dbReference type="SAM" id="MobiDB-lite"/>
    </source>
</evidence>
<dbReference type="SUPFAM" id="SSF54849">
    <property type="entry name" value="GroEL-intermediate domain like"/>
    <property type="match status" value="1"/>
</dbReference>
<evidence type="ECO:0000256" key="5">
    <source>
        <dbReference type="ARBA" id="ARBA00022741"/>
    </source>
</evidence>
<evidence type="ECO:0000256" key="7">
    <source>
        <dbReference type="ARBA" id="ARBA00023186"/>
    </source>
</evidence>
<dbReference type="InterPro" id="IPR027413">
    <property type="entry name" value="GROEL-like_equatorial_sf"/>
</dbReference>
<dbReference type="InterPro" id="IPR027409">
    <property type="entry name" value="GroEL-like_apical_dom_sf"/>
</dbReference>
<dbReference type="NCBIfam" id="TIGR02342">
    <property type="entry name" value="chap_CCT_delta"/>
    <property type="match status" value="1"/>
</dbReference>
<dbReference type="Gene3D" id="1.10.560.10">
    <property type="entry name" value="GroEL-like equatorial domain"/>
    <property type="match status" value="1"/>
</dbReference>
<keyword evidence="4" id="KW-0963">Cytoplasm</keyword>
<dbReference type="InterPro" id="IPR027410">
    <property type="entry name" value="TCP-1-like_intermed_sf"/>
</dbReference>
<dbReference type="AlphaFoldDB" id="A0ABD3MPE2"/>
<comment type="subcellular location">
    <subcellularLocation>
        <location evidence="1">Cytoplasm</location>
    </subcellularLocation>
</comment>
<comment type="caution">
    <text evidence="11">The sequence shown here is derived from an EMBL/GenBank/DDBJ whole genome shotgun (WGS) entry which is preliminary data.</text>
</comment>
<dbReference type="InterPro" id="IPR002423">
    <property type="entry name" value="Cpn60/GroEL/TCP-1"/>
</dbReference>
<feature type="region of interest" description="Disordered" evidence="10">
    <location>
        <begin position="1"/>
        <end position="33"/>
    </location>
</feature>
<dbReference type="PROSITE" id="PS00995">
    <property type="entry name" value="TCP1_3"/>
    <property type="match status" value="1"/>
</dbReference>
<dbReference type="GO" id="GO:0005524">
    <property type="term" value="F:ATP binding"/>
    <property type="evidence" value="ECO:0007669"/>
    <property type="project" value="UniProtKB-KW"/>
</dbReference>
<evidence type="ECO:0000256" key="3">
    <source>
        <dbReference type="ARBA" id="ARBA00016107"/>
    </source>
</evidence>
<dbReference type="PRINTS" id="PR00304">
    <property type="entry name" value="TCOMPLEXTCP1"/>
</dbReference>
<evidence type="ECO:0000256" key="4">
    <source>
        <dbReference type="ARBA" id="ARBA00022490"/>
    </source>
</evidence>
<keyword evidence="12" id="KW-1185">Reference proteome</keyword>
<proteinExistence type="inferred from homology"/>
<dbReference type="PROSITE" id="PS00750">
    <property type="entry name" value="TCP1_1"/>
    <property type="match status" value="1"/>
</dbReference>
<dbReference type="InterPro" id="IPR002194">
    <property type="entry name" value="Chaperonin_TCP-1_CS"/>
</dbReference>
<keyword evidence="5 8" id="KW-0547">Nucleotide-binding</keyword>
<dbReference type="Gene3D" id="3.50.7.10">
    <property type="entry name" value="GroEL"/>
    <property type="match status" value="1"/>
</dbReference>
<sequence>MSAAAATTATSRIAMPRPSTGETLQERSKGKDVRTSNIVAAKAVAAAIRTSLGPRGMDKLMQLPNGEVLISNDGATILSKMNVLHPAAKMLVECSISQDIEAGDGTTSVVVLAGALLDACSGLLSKGIHPAMIAGSFYKAAEACTQLLTNNAATPVDMNDRESLIHAVQTCLSSKVVSQNSDLLAPLAVDSVLTILGPDPSSATNVDLRDVRMVEQLGGTVDDTELVKGLVFNKGSTKTAGGPSKIENAKVALIQFCLSAPKTDMDNSVVVSDYAAMDRILRDERKYILNMCKKIKKSGANVVLIQKSILRDAYNELSLHFLAKMGILVVTDIERTDVEFVCRTLGCTPVPHVDSLSPEKLGSAEHVGDVVLPGSGHKVVKFVGVANPGRTATVLLRGSNDLVLAEANRSVHDAQCVVRSLVKQRYLIAGGGAAETEASLRLRELALETTGMDSHCFKAYADALEVIPYTLAENAGLKPIEIVTALRKAHAEGNIGAGIDVKKGCISDMYKKNVVQPLLVTTSAIKLATETVCMILKVDDLVVVV</sequence>
<dbReference type="NCBIfam" id="NF041083">
    <property type="entry name" value="thermosome_beta"/>
    <property type="match status" value="1"/>
</dbReference>
<reference evidence="11 12" key="1">
    <citation type="submission" date="2024-10" db="EMBL/GenBank/DDBJ databases">
        <title>Updated reference genomes for cyclostephanoid diatoms.</title>
        <authorList>
            <person name="Roberts W.R."/>
            <person name="Alverson A.J."/>
        </authorList>
    </citation>
    <scope>NUCLEOTIDE SEQUENCE [LARGE SCALE GENOMIC DNA]</scope>
    <source>
        <strain evidence="11 12">AJA232-27</strain>
    </source>
</reference>
<evidence type="ECO:0000313" key="12">
    <source>
        <dbReference type="Proteomes" id="UP001530293"/>
    </source>
</evidence>
<dbReference type="InterPro" id="IPR054827">
    <property type="entry name" value="thermosome_alpha"/>
</dbReference>
<evidence type="ECO:0000256" key="2">
    <source>
        <dbReference type="ARBA" id="ARBA00008020"/>
    </source>
</evidence>